<dbReference type="InterPro" id="IPR000089">
    <property type="entry name" value="Biotin_lipoyl"/>
</dbReference>
<evidence type="ECO:0000313" key="9">
    <source>
        <dbReference type="EMBL" id="MBS2126461.1"/>
    </source>
</evidence>
<dbReference type="SUPFAM" id="SSF51230">
    <property type="entry name" value="Single hybrid motif"/>
    <property type="match status" value="1"/>
</dbReference>
<dbReference type="Proteomes" id="UP000811481">
    <property type="component" value="Unassembled WGS sequence"/>
</dbReference>
<dbReference type="Pfam" id="PF02817">
    <property type="entry name" value="E3_binding"/>
    <property type="match status" value="1"/>
</dbReference>
<evidence type="ECO:0000256" key="2">
    <source>
        <dbReference type="ARBA" id="ARBA00007317"/>
    </source>
</evidence>
<keyword evidence="5 6" id="KW-0012">Acyltransferase</keyword>
<gene>
    <name evidence="9" type="ORF">J8J04_02025</name>
</gene>
<evidence type="ECO:0000313" key="10">
    <source>
        <dbReference type="Proteomes" id="UP000811481"/>
    </source>
</evidence>
<dbReference type="CDD" id="cd06849">
    <property type="entry name" value="lipoyl_domain"/>
    <property type="match status" value="1"/>
</dbReference>
<reference evidence="9" key="1">
    <citation type="submission" date="2021-04" db="EMBL/GenBank/DDBJ databases">
        <title>Draft genome sequence of StrPh-CL8, a phytoplasma strain causing strawberry phyllody in Chile.</title>
        <authorList>
            <person name="Cui W."/>
            <person name="Zamorano A."/>
            <person name="Fiore N."/>
        </authorList>
    </citation>
    <scope>NUCLEOTIDE SEQUENCE [LARGE SCALE GENOMIC DNA]</scope>
    <source>
        <strain evidence="9">StrPh-Cl</strain>
    </source>
</reference>
<dbReference type="EMBL" id="JAGVRH010000006">
    <property type="protein sequence ID" value="MBS2126461.1"/>
    <property type="molecule type" value="Genomic_DNA"/>
</dbReference>
<dbReference type="SUPFAM" id="SSF47005">
    <property type="entry name" value="Peripheral subunit-binding domain of 2-oxo acid dehydrogenase complex"/>
    <property type="match status" value="1"/>
</dbReference>
<evidence type="ECO:0000256" key="6">
    <source>
        <dbReference type="RuleBase" id="RU003423"/>
    </source>
</evidence>
<protein>
    <recommendedName>
        <fullName evidence="6">Dihydrolipoamide acetyltransferase component of pyruvate dehydrogenase complex</fullName>
        <ecNumber evidence="6">2.3.1.-</ecNumber>
    </recommendedName>
</protein>
<sequence>MFEFKFADVGEGIHEGTITQWFFKIGDAIKEGDVLVKIETDKLDVELTAPVAGTILNMTHKEGDVINVGETLVLIQEPGDSKKDIKKTSTMGNKVTVTLPKETTVQESKSVATYSDTTTSHKILATPLVRRIAKELGIDLITVKGTGLGGKILKEDIMKQSNQNDTSNYHVEIVTPLTATTTLEAPEIIKISRLRKAIAQKMVLSKSTIPEVTLMDEVNVSALVTLRKQVKPQAEKEGIKLTFMAFIMKAVAISLQKFSLFNASYDDKKEEIILKKFINLGIAVDTKDGLIVPNIKNANKLQLLELAKQLQKVAQETIERKVQLEQLQNGTFTITNFGSLELNYGTPIINHPEVAILGVGKISKKPIVDNNQIIIADMLPLSLTVDHRIIDGADGGRFLKRIKELLSSPAFLLLN</sequence>
<evidence type="ECO:0000256" key="1">
    <source>
        <dbReference type="ARBA" id="ARBA00001938"/>
    </source>
</evidence>
<dbReference type="InterPro" id="IPR050743">
    <property type="entry name" value="2-oxoacid_DH_E2_comp"/>
</dbReference>
<dbReference type="PANTHER" id="PTHR43178:SF5">
    <property type="entry name" value="LIPOAMIDE ACYLTRANSFERASE COMPONENT OF BRANCHED-CHAIN ALPHA-KETO ACID DEHYDROGENASE COMPLEX, MITOCHONDRIAL"/>
    <property type="match status" value="1"/>
</dbReference>
<evidence type="ECO:0000256" key="5">
    <source>
        <dbReference type="ARBA" id="ARBA00023315"/>
    </source>
</evidence>
<feature type="domain" description="Peripheral subunit-binding (PSBD)" evidence="8">
    <location>
        <begin position="124"/>
        <end position="161"/>
    </location>
</feature>
<comment type="cofactor">
    <cofactor evidence="1 6">
        <name>(R)-lipoate</name>
        <dbReference type="ChEBI" id="CHEBI:83088"/>
    </cofactor>
</comment>
<accession>A0ABS5K3G9</accession>
<evidence type="ECO:0000256" key="3">
    <source>
        <dbReference type="ARBA" id="ARBA00022679"/>
    </source>
</evidence>
<dbReference type="InterPro" id="IPR004167">
    <property type="entry name" value="PSBD"/>
</dbReference>
<evidence type="ECO:0000259" key="8">
    <source>
        <dbReference type="PROSITE" id="PS51826"/>
    </source>
</evidence>
<organism evidence="9 10">
    <name type="scientific">'Fragaria x ananassa' phyllody phytoplasma</name>
    <dbReference type="NCBI Taxonomy" id="2358428"/>
    <lineage>
        <taxon>Bacteria</taxon>
        <taxon>Bacillati</taxon>
        <taxon>Mycoplasmatota</taxon>
        <taxon>Mollicutes</taxon>
        <taxon>Acholeplasmatales</taxon>
        <taxon>Acholeplasmataceae</taxon>
        <taxon>Candidatus Phytoplasma</taxon>
        <taxon>16SrXIII (Mexican periwinkle virescence group)</taxon>
    </lineage>
</organism>
<keyword evidence="4 6" id="KW-0450">Lipoyl</keyword>
<dbReference type="InterPro" id="IPR011053">
    <property type="entry name" value="Single_hybrid_motif"/>
</dbReference>
<evidence type="ECO:0000256" key="4">
    <source>
        <dbReference type="ARBA" id="ARBA00022823"/>
    </source>
</evidence>
<dbReference type="InterPro" id="IPR036625">
    <property type="entry name" value="E3-bd_dom_sf"/>
</dbReference>
<dbReference type="InterPro" id="IPR001078">
    <property type="entry name" value="2-oxoacid_DH_actylTfrase"/>
</dbReference>
<evidence type="ECO:0000259" key="7">
    <source>
        <dbReference type="PROSITE" id="PS50968"/>
    </source>
</evidence>
<dbReference type="Pfam" id="PF00198">
    <property type="entry name" value="2-oxoacid_dh"/>
    <property type="match status" value="1"/>
</dbReference>
<dbReference type="PANTHER" id="PTHR43178">
    <property type="entry name" value="DIHYDROLIPOAMIDE ACETYLTRANSFERASE COMPONENT OF PYRUVATE DEHYDROGENASE COMPLEX"/>
    <property type="match status" value="1"/>
</dbReference>
<name>A0ABS5K3G9_9MOLU</name>
<dbReference type="EC" id="2.3.1.-" evidence="6"/>
<comment type="caution">
    <text evidence="9">The sequence shown here is derived from an EMBL/GenBank/DDBJ whole genome shotgun (WGS) entry which is preliminary data.</text>
</comment>
<dbReference type="Gene3D" id="3.30.559.10">
    <property type="entry name" value="Chloramphenicol acetyltransferase-like domain"/>
    <property type="match status" value="1"/>
</dbReference>
<dbReference type="RefSeq" id="WP_212331736.1">
    <property type="nucleotide sequence ID" value="NZ_JAGVRH010000006.1"/>
</dbReference>
<dbReference type="InterPro" id="IPR023213">
    <property type="entry name" value="CAT-like_dom_sf"/>
</dbReference>
<dbReference type="Pfam" id="PF00364">
    <property type="entry name" value="Biotin_lipoyl"/>
    <property type="match status" value="1"/>
</dbReference>
<dbReference type="SUPFAM" id="SSF52777">
    <property type="entry name" value="CoA-dependent acyltransferases"/>
    <property type="match status" value="1"/>
</dbReference>
<keyword evidence="10" id="KW-1185">Reference proteome</keyword>
<keyword evidence="3 6" id="KW-0808">Transferase</keyword>
<feature type="domain" description="Lipoyl-binding" evidence="7">
    <location>
        <begin position="1"/>
        <end position="76"/>
    </location>
</feature>
<dbReference type="PROSITE" id="PS50968">
    <property type="entry name" value="BIOTINYL_LIPOYL"/>
    <property type="match status" value="1"/>
</dbReference>
<dbReference type="PROSITE" id="PS51826">
    <property type="entry name" value="PSBD"/>
    <property type="match status" value="1"/>
</dbReference>
<proteinExistence type="inferred from homology"/>
<dbReference type="Gene3D" id="2.40.50.100">
    <property type="match status" value="1"/>
</dbReference>
<dbReference type="Gene3D" id="4.10.320.10">
    <property type="entry name" value="E3-binding domain"/>
    <property type="match status" value="1"/>
</dbReference>
<comment type="similarity">
    <text evidence="2 6">Belongs to the 2-oxoacid dehydrogenase family.</text>
</comment>